<dbReference type="GO" id="GO:0016616">
    <property type="term" value="F:oxidoreductase activity, acting on the CH-OH group of donors, NAD or NADP as acceptor"/>
    <property type="evidence" value="ECO:0007669"/>
    <property type="project" value="TreeGrafter"/>
</dbReference>
<dbReference type="Pfam" id="PF00106">
    <property type="entry name" value="adh_short"/>
    <property type="match status" value="1"/>
</dbReference>
<evidence type="ECO:0000313" key="4">
    <source>
        <dbReference type="EMBL" id="GFU02174.1"/>
    </source>
</evidence>
<evidence type="ECO:0000256" key="2">
    <source>
        <dbReference type="ARBA" id="ARBA00023002"/>
    </source>
</evidence>
<evidence type="ECO:0000313" key="6">
    <source>
        <dbReference type="Proteomes" id="UP000887013"/>
    </source>
</evidence>
<reference evidence="5" key="1">
    <citation type="submission" date="2020-08" db="EMBL/GenBank/DDBJ databases">
        <title>Multicomponent nature underlies the extraordinary mechanical properties of spider dragline silk.</title>
        <authorList>
            <person name="Kono N."/>
            <person name="Nakamura H."/>
            <person name="Mori M."/>
            <person name="Yoshida Y."/>
            <person name="Ohtoshi R."/>
            <person name="Malay A.D."/>
            <person name="Moran D.A.P."/>
            <person name="Tomita M."/>
            <person name="Numata K."/>
            <person name="Arakawa K."/>
        </authorList>
    </citation>
    <scope>NUCLEOTIDE SEQUENCE</scope>
</reference>
<name>A0A8X6QQP4_NEPPI</name>
<dbReference type="InterPro" id="IPR036291">
    <property type="entry name" value="NAD(P)-bd_dom_sf"/>
</dbReference>
<dbReference type="PANTHER" id="PTHR24322">
    <property type="entry name" value="PKSB"/>
    <property type="match status" value="1"/>
</dbReference>
<comment type="caution">
    <text evidence="5">The sequence shown here is derived from an EMBL/GenBank/DDBJ whole genome shotgun (WGS) entry which is preliminary data.</text>
</comment>
<evidence type="ECO:0000313" key="5">
    <source>
        <dbReference type="EMBL" id="GFU31593.1"/>
    </source>
</evidence>
<comment type="similarity">
    <text evidence="1">Belongs to the short-chain dehydrogenases/reductases (SDR) family.</text>
</comment>
<evidence type="ECO:0000256" key="3">
    <source>
        <dbReference type="SAM" id="SignalP"/>
    </source>
</evidence>
<dbReference type="Proteomes" id="UP000887013">
    <property type="component" value="Unassembled WGS sequence"/>
</dbReference>
<dbReference type="Gene3D" id="3.40.50.720">
    <property type="entry name" value="NAD(P)-binding Rossmann-like Domain"/>
    <property type="match status" value="1"/>
</dbReference>
<protein>
    <submittedName>
        <fullName evidence="5">Uncharacterized protein</fullName>
    </submittedName>
</protein>
<dbReference type="AlphaFoldDB" id="A0A8X6QQP4"/>
<evidence type="ECO:0000256" key="1">
    <source>
        <dbReference type="ARBA" id="ARBA00006484"/>
    </source>
</evidence>
<keyword evidence="3" id="KW-0732">Signal</keyword>
<sequence length="166" mass="18274">MILIYITSIIVAVKSSLCHHVQPQTKKNSSVNFFHFPNLHKNNSISKKGKNREILAGEIKREETRFRFAAVLIHSTAAVIPVWGSCRAIMSALEVTFELLVVLIKTLGTVCVSIFRCIIPEPLKSVRERVILVTGSAGGLGRQIAQKLALLGARVVLVDVDEVSPF</sequence>
<dbReference type="SUPFAM" id="SSF51735">
    <property type="entry name" value="NAD(P)-binding Rossmann-fold domains"/>
    <property type="match status" value="1"/>
</dbReference>
<dbReference type="InterPro" id="IPR002347">
    <property type="entry name" value="SDR_fam"/>
</dbReference>
<keyword evidence="6" id="KW-1185">Reference proteome</keyword>
<accession>A0A8X6QQP4</accession>
<proteinExistence type="inferred from homology"/>
<dbReference type="EMBL" id="BMAW01123186">
    <property type="protein sequence ID" value="GFU02174.1"/>
    <property type="molecule type" value="Genomic_DNA"/>
</dbReference>
<dbReference type="EMBL" id="BMAW01033731">
    <property type="protein sequence ID" value="GFU31593.1"/>
    <property type="molecule type" value="Genomic_DNA"/>
</dbReference>
<gene>
    <name evidence="5" type="primary">AVEN_168910_1</name>
    <name evidence="5" type="ORF">NPIL_417431</name>
    <name evidence="4" type="ORF">NPIL_549451</name>
</gene>
<dbReference type="PANTHER" id="PTHR24322:SF736">
    <property type="entry name" value="RETINOL DEHYDROGENASE 10"/>
    <property type="match status" value="1"/>
</dbReference>
<keyword evidence="2" id="KW-0560">Oxidoreductase</keyword>
<organism evidence="5 6">
    <name type="scientific">Nephila pilipes</name>
    <name type="common">Giant wood spider</name>
    <name type="synonym">Nephila maculata</name>
    <dbReference type="NCBI Taxonomy" id="299642"/>
    <lineage>
        <taxon>Eukaryota</taxon>
        <taxon>Metazoa</taxon>
        <taxon>Ecdysozoa</taxon>
        <taxon>Arthropoda</taxon>
        <taxon>Chelicerata</taxon>
        <taxon>Arachnida</taxon>
        <taxon>Araneae</taxon>
        <taxon>Araneomorphae</taxon>
        <taxon>Entelegynae</taxon>
        <taxon>Araneoidea</taxon>
        <taxon>Nephilidae</taxon>
        <taxon>Nephila</taxon>
    </lineage>
</organism>
<dbReference type="OrthoDB" id="47007at2759"/>
<feature type="chain" id="PRO_5036658715" evidence="3">
    <location>
        <begin position="19"/>
        <end position="166"/>
    </location>
</feature>
<feature type="signal peptide" evidence="3">
    <location>
        <begin position="1"/>
        <end position="18"/>
    </location>
</feature>